<dbReference type="AlphaFoldDB" id="A0A6B0UFV7"/>
<name>A0A6B0UFV7_IXORI</name>
<accession>A0A6B0UFV7</accession>
<protein>
    <submittedName>
        <fullName evidence="2">Putative secreted protein</fullName>
    </submittedName>
</protein>
<organism evidence="2">
    <name type="scientific">Ixodes ricinus</name>
    <name type="common">Common tick</name>
    <name type="synonym">Acarus ricinus</name>
    <dbReference type="NCBI Taxonomy" id="34613"/>
    <lineage>
        <taxon>Eukaryota</taxon>
        <taxon>Metazoa</taxon>
        <taxon>Ecdysozoa</taxon>
        <taxon>Arthropoda</taxon>
        <taxon>Chelicerata</taxon>
        <taxon>Arachnida</taxon>
        <taxon>Acari</taxon>
        <taxon>Parasitiformes</taxon>
        <taxon>Ixodida</taxon>
        <taxon>Ixodoidea</taxon>
        <taxon>Ixodidae</taxon>
        <taxon>Ixodinae</taxon>
        <taxon>Ixodes</taxon>
    </lineage>
</organism>
<keyword evidence="1" id="KW-0732">Signal</keyword>
<feature type="signal peptide" evidence="1">
    <location>
        <begin position="1"/>
        <end position="16"/>
    </location>
</feature>
<evidence type="ECO:0000313" key="2">
    <source>
        <dbReference type="EMBL" id="MXU85703.1"/>
    </source>
</evidence>
<dbReference type="EMBL" id="GIFC01003620">
    <property type="protein sequence ID" value="MXU85703.1"/>
    <property type="molecule type" value="Transcribed_RNA"/>
</dbReference>
<feature type="chain" id="PRO_5025637821" evidence="1">
    <location>
        <begin position="17"/>
        <end position="87"/>
    </location>
</feature>
<proteinExistence type="predicted"/>
<reference evidence="2" key="1">
    <citation type="submission" date="2019-12" db="EMBL/GenBank/DDBJ databases">
        <title>An insight into the sialome of adult female Ixodes ricinus ticks feeding for 6 days.</title>
        <authorList>
            <person name="Perner J."/>
            <person name="Ribeiro J.M.C."/>
        </authorList>
    </citation>
    <scope>NUCLEOTIDE SEQUENCE</scope>
    <source>
        <strain evidence="2">Semi-engorged</strain>
        <tissue evidence="2">Salivary glands</tissue>
    </source>
</reference>
<sequence length="87" mass="9827">MPLFILSEALLAASHATVLCKFSALKNTTNMGRKTPKSTLLCARSLRNHKIGDYPFLRTKDMMLTPCKTFKLNDQLSHSTVLREYVP</sequence>
<evidence type="ECO:0000256" key="1">
    <source>
        <dbReference type="SAM" id="SignalP"/>
    </source>
</evidence>